<dbReference type="Gene3D" id="1.10.340.30">
    <property type="entry name" value="Hypothetical protein, domain 2"/>
    <property type="match status" value="1"/>
</dbReference>
<comment type="catalytic activity">
    <reaction evidence="1">
        <text>Hydrolysis of alkylated DNA, releasing 3-methyladenine, 3-methylguanine, 7-methylguanine and 7-methyladenine.</text>
        <dbReference type="EC" id="3.2.2.21"/>
    </reaction>
</comment>
<dbReference type="GO" id="GO:0032993">
    <property type="term" value="C:protein-DNA complex"/>
    <property type="evidence" value="ECO:0007669"/>
    <property type="project" value="TreeGrafter"/>
</dbReference>
<accession>A0A1G5P4G7</accession>
<dbReference type="InterPro" id="IPR003265">
    <property type="entry name" value="HhH-GPD_domain"/>
</dbReference>
<evidence type="ECO:0000256" key="4">
    <source>
        <dbReference type="ARBA" id="ARBA00023204"/>
    </source>
</evidence>
<dbReference type="PANTHER" id="PTHR43003:SF5">
    <property type="entry name" value="DNA-3-METHYLADENINE GLYCOSYLASE"/>
    <property type="match status" value="1"/>
</dbReference>
<dbReference type="GO" id="GO:0005737">
    <property type="term" value="C:cytoplasm"/>
    <property type="evidence" value="ECO:0007669"/>
    <property type="project" value="TreeGrafter"/>
</dbReference>
<feature type="domain" description="HhH-GPD" evidence="5">
    <location>
        <begin position="67"/>
        <end position="218"/>
    </location>
</feature>
<evidence type="ECO:0000313" key="6">
    <source>
        <dbReference type="EMBL" id="SCZ44397.1"/>
    </source>
</evidence>
<dbReference type="GO" id="GO:0006285">
    <property type="term" value="P:base-excision repair, AP site formation"/>
    <property type="evidence" value="ECO:0007669"/>
    <property type="project" value="TreeGrafter"/>
</dbReference>
<dbReference type="SMART" id="SM00478">
    <property type="entry name" value="ENDO3c"/>
    <property type="match status" value="1"/>
</dbReference>
<gene>
    <name evidence="6" type="ORF">SAMN03080610_03194</name>
</gene>
<dbReference type="CDD" id="cd00056">
    <property type="entry name" value="ENDO3c"/>
    <property type="match status" value="1"/>
</dbReference>
<protein>
    <recommendedName>
        <fullName evidence="2">DNA-3-methyladenine glycosylase II</fullName>
        <ecNumber evidence="2">3.2.2.21</ecNumber>
    </recommendedName>
</protein>
<keyword evidence="3" id="KW-0227">DNA damage</keyword>
<evidence type="ECO:0000259" key="5">
    <source>
        <dbReference type="SMART" id="SM00478"/>
    </source>
</evidence>
<name>A0A1G5P4G7_AFIMA</name>
<reference evidence="6 7" key="1">
    <citation type="submission" date="2016-10" db="EMBL/GenBank/DDBJ databases">
        <authorList>
            <person name="de Groot N.N."/>
        </authorList>
    </citation>
    <scope>NUCLEOTIDE SEQUENCE [LARGE SCALE GENOMIC DNA]</scope>
    <source>
        <strain evidence="6 7">DSM 2698</strain>
    </source>
</reference>
<dbReference type="STRING" id="1120955.SAMN03080610_03194"/>
<keyword evidence="7" id="KW-1185">Reference proteome</keyword>
<dbReference type="PANTHER" id="PTHR43003">
    <property type="entry name" value="DNA-3-METHYLADENINE GLYCOSYLASE"/>
    <property type="match status" value="1"/>
</dbReference>
<evidence type="ECO:0000256" key="1">
    <source>
        <dbReference type="ARBA" id="ARBA00000086"/>
    </source>
</evidence>
<sequence>MRSAACQGRGLRGDEELSRIDSLKDIAEGLAQLTRIDERLVPVVALAGDVPLRRHQGGYEGLASIIVAQQVSKAAADSIWKRLSDKLQEVGPQSVLAADEEELRLCGLSRPKVRTLRRLAESCVADFRFEGLEDLPAEEAIVKMTALHGVGRWTAEVYLLFCCGHRDIFPAGDIALQNAVRHAFAAAERPSEKELRGIAEAWSPWRGVAARLFWRYYAVTAKRDVIPLGDS</sequence>
<evidence type="ECO:0000256" key="3">
    <source>
        <dbReference type="ARBA" id="ARBA00022763"/>
    </source>
</evidence>
<dbReference type="Pfam" id="PF00730">
    <property type="entry name" value="HhH-GPD"/>
    <property type="match status" value="1"/>
</dbReference>
<dbReference type="InterPro" id="IPR011257">
    <property type="entry name" value="DNA_glycosylase"/>
</dbReference>
<dbReference type="AlphaFoldDB" id="A0A1G5P4G7"/>
<evidence type="ECO:0000313" key="7">
    <source>
        <dbReference type="Proteomes" id="UP000199347"/>
    </source>
</evidence>
<keyword evidence="4" id="KW-0234">DNA repair</keyword>
<dbReference type="EC" id="3.2.2.21" evidence="2"/>
<proteinExistence type="predicted"/>
<dbReference type="GO" id="GO:0006307">
    <property type="term" value="P:DNA alkylation repair"/>
    <property type="evidence" value="ECO:0007669"/>
    <property type="project" value="TreeGrafter"/>
</dbReference>
<dbReference type="Gene3D" id="1.10.1670.40">
    <property type="match status" value="1"/>
</dbReference>
<dbReference type="SUPFAM" id="SSF48150">
    <property type="entry name" value="DNA-glycosylase"/>
    <property type="match status" value="1"/>
</dbReference>
<dbReference type="GO" id="GO:0032131">
    <property type="term" value="F:alkylated DNA binding"/>
    <property type="evidence" value="ECO:0007669"/>
    <property type="project" value="TreeGrafter"/>
</dbReference>
<dbReference type="InterPro" id="IPR051912">
    <property type="entry name" value="Alkylbase_DNA_Glycosylase/TA"/>
</dbReference>
<evidence type="ECO:0000256" key="2">
    <source>
        <dbReference type="ARBA" id="ARBA00012000"/>
    </source>
</evidence>
<dbReference type="GO" id="GO:0008725">
    <property type="term" value="F:DNA-3-methyladenine glycosylase activity"/>
    <property type="evidence" value="ECO:0007669"/>
    <property type="project" value="TreeGrafter"/>
</dbReference>
<dbReference type="Proteomes" id="UP000199347">
    <property type="component" value="Unassembled WGS sequence"/>
</dbReference>
<dbReference type="EMBL" id="FMVW01000009">
    <property type="protein sequence ID" value="SCZ44397.1"/>
    <property type="molecule type" value="Genomic_DNA"/>
</dbReference>
<dbReference type="GO" id="GO:0043916">
    <property type="term" value="F:DNA-7-methylguanine glycosylase activity"/>
    <property type="evidence" value="ECO:0007669"/>
    <property type="project" value="TreeGrafter"/>
</dbReference>
<organism evidence="6 7">
    <name type="scientific">Afifella marina DSM 2698</name>
    <dbReference type="NCBI Taxonomy" id="1120955"/>
    <lineage>
        <taxon>Bacteria</taxon>
        <taxon>Pseudomonadati</taxon>
        <taxon>Pseudomonadota</taxon>
        <taxon>Alphaproteobacteria</taxon>
        <taxon>Hyphomicrobiales</taxon>
        <taxon>Afifellaceae</taxon>
        <taxon>Afifella</taxon>
    </lineage>
</organism>